<dbReference type="InterPro" id="IPR036291">
    <property type="entry name" value="NAD(P)-bd_dom_sf"/>
</dbReference>
<dbReference type="GeneID" id="36562168"/>
<dbReference type="InterPro" id="IPR042099">
    <property type="entry name" value="ANL_N_sf"/>
</dbReference>
<dbReference type="Pfam" id="PF00109">
    <property type="entry name" value="ketoacyl-synt"/>
    <property type="match status" value="1"/>
</dbReference>
<dbReference type="Pfam" id="PF00668">
    <property type="entry name" value="Condensation"/>
    <property type="match status" value="1"/>
</dbReference>
<evidence type="ECO:0000256" key="2">
    <source>
        <dbReference type="ARBA" id="ARBA00022553"/>
    </source>
</evidence>
<dbReference type="SUPFAM" id="SSF47336">
    <property type="entry name" value="ACP-like"/>
    <property type="match status" value="2"/>
</dbReference>
<feature type="domain" description="Carrier" evidence="10">
    <location>
        <begin position="3584"/>
        <end position="3663"/>
    </location>
</feature>
<dbReference type="Pfam" id="PF23297">
    <property type="entry name" value="ACP_SdgA_C"/>
    <property type="match status" value="1"/>
</dbReference>
<dbReference type="SMART" id="SM00827">
    <property type="entry name" value="PKS_AT"/>
    <property type="match status" value="1"/>
</dbReference>
<dbReference type="PANTHER" id="PTHR43775">
    <property type="entry name" value="FATTY ACID SYNTHASE"/>
    <property type="match status" value="1"/>
</dbReference>
<dbReference type="InterPro" id="IPR014043">
    <property type="entry name" value="Acyl_transferase_dom"/>
</dbReference>
<name>A0A2I2GHU1_9EURO</name>
<comment type="similarity">
    <text evidence="7">In the C-terminal section; belongs to the NRP synthetase family.</text>
</comment>
<feature type="compositionally biased region" description="Polar residues" evidence="9">
    <location>
        <begin position="2550"/>
        <end position="2566"/>
    </location>
</feature>
<proteinExistence type="inferred from homology"/>
<dbReference type="InterPro" id="IPR020841">
    <property type="entry name" value="PKS_Beta-ketoAc_synthase_dom"/>
</dbReference>
<dbReference type="PROSITE" id="PS52004">
    <property type="entry name" value="KS3_2"/>
    <property type="match status" value="1"/>
</dbReference>
<dbReference type="InterPro" id="IPR029063">
    <property type="entry name" value="SAM-dependent_MTases_sf"/>
</dbReference>
<comment type="caution">
    <text evidence="13">The sequence shown here is derived from an EMBL/GenBank/DDBJ whole genome shotgun (WGS) entry which is preliminary data.</text>
</comment>
<dbReference type="InterPro" id="IPR006162">
    <property type="entry name" value="Ppantetheine_attach_site"/>
</dbReference>
<evidence type="ECO:0000313" key="13">
    <source>
        <dbReference type="EMBL" id="PLB52456.1"/>
    </source>
</evidence>
<dbReference type="InterPro" id="IPR049551">
    <property type="entry name" value="PKS_DH_C"/>
</dbReference>
<dbReference type="InterPro" id="IPR042104">
    <property type="entry name" value="PKS_dehydratase_sf"/>
</dbReference>
<dbReference type="PROSITE" id="PS52019">
    <property type="entry name" value="PKS_MFAS_DH"/>
    <property type="match status" value="1"/>
</dbReference>
<keyword evidence="1" id="KW-0596">Phosphopantetheine</keyword>
<dbReference type="GO" id="GO:0004315">
    <property type="term" value="F:3-oxoacyl-[acyl-carrier-protein] synthase activity"/>
    <property type="evidence" value="ECO:0007669"/>
    <property type="project" value="InterPro"/>
</dbReference>
<keyword evidence="3" id="KW-0436">Ligase</keyword>
<accession>A0A2I2GHU1</accession>
<dbReference type="PROSITE" id="PS00455">
    <property type="entry name" value="AMP_BINDING"/>
    <property type="match status" value="1"/>
</dbReference>
<keyword evidence="5" id="KW-0677">Repeat</keyword>
<dbReference type="InterPro" id="IPR049900">
    <property type="entry name" value="PKS_mFAS_DH"/>
</dbReference>
<dbReference type="Proteomes" id="UP000234275">
    <property type="component" value="Unassembled WGS sequence"/>
</dbReference>
<dbReference type="CDD" id="cd05930">
    <property type="entry name" value="A_NRPS"/>
    <property type="match status" value="1"/>
</dbReference>
<protein>
    <submittedName>
        <fullName evidence="13">Putative hybrid NRPS/PKS enzyme</fullName>
    </submittedName>
</protein>
<dbReference type="Gene3D" id="3.40.50.720">
    <property type="entry name" value="NAD(P)-binding Rossmann-like Domain"/>
    <property type="match status" value="3"/>
</dbReference>
<dbReference type="PROSITE" id="PS00606">
    <property type="entry name" value="KS3_1"/>
    <property type="match status" value="1"/>
</dbReference>
<dbReference type="InterPro" id="IPR054514">
    <property type="entry name" value="RhiE-like_linker"/>
</dbReference>
<dbReference type="InterPro" id="IPR057326">
    <property type="entry name" value="KR_dom"/>
</dbReference>
<dbReference type="SUPFAM" id="SSF51735">
    <property type="entry name" value="NAD(P)-binding Rossmann-fold domains"/>
    <property type="match status" value="3"/>
</dbReference>
<dbReference type="InterPro" id="IPR013120">
    <property type="entry name" value="FAR_NAD-bd"/>
</dbReference>
<dbReference type="InterPro" id="IPR049552">
    <property type="entry name" value="PKS_DH_N"/>
</dbReference>
<feature type="domain" description="Carrier" evidence="10">
    <location>
        <begin position="2422"/>
        <end position="2499"/>
    </location>
</feature>
<feature type="active site" description="Proton acceptor; for dehydratase activity" evidence="8">
    <location>
        <position position="1000"/>
    </location>
</feature>
<dbReference type="Pfam" id="PF14765">
    <property type="entry name" value="PS-DH"/>
    <property type="match status" value="1"/>
</dbReference>
<evidence type="ECO:0000256" key="9">
    <source>
        <dbReference type="SAM" id="MobiDB-lite"/>
    </source>
</evidence>
<evidence type="ECO:0000256" key="4">
    <source>
        <dbReference type="ARBA" id="ARBA00022679"/>
    </source>
</evidence>
<dbReference type="SMART" id="SM00825">
    <property type="entry name" value="PKS_KS"/>
    <property type="match status" value="1"/>
</dbReference>
<evidence type="ECO:0000259" key="11">
    <source>
        <dbReference type="PROSITE" id="PS52004"/>
    </source>
</evidence>
<dbReference type="InterPro" id="IPR018201">
    <property type="entry name" value="Ketoacyl_synth_AS"/>
</dbReference>
<keyword evidence="6" id="KW-0511">Multifunctional enzyme</keyword>
<dbReference type="RefSeq" id="XP_024707758.1">
    <property type="nucleotide sequence ID" value="XM_024854462.1"/>
</dbReference>
<dbReference type="SUPFAM" id="SSF53335">
    <property type="entry name" value="S-adenosyl-L-methionine-dependent methyltransferases"/>
    <property type="match status" value="1"/>
</dbReference>
<dbReference type="PROSITE" id="PS00012">
    <property type="entry name" value="PHOSPHOPANTETHEINE"/>
    <property type="match status" value="1"/>
</dbReference>
<dbReference type="GO" id="GO:0044550">
    <property type="term" value="P:secondary metabolite biosynthetic process"/>
    <property type="evidence" value="ECO:0007669"/>
    <property type="project" value="UniProtKB-ARBA"/>
</dbReference>
<dbReference type="Gene3D" id="3.30.300.30">
    <property type="match status" value="1"/>
</dbReference>
<dbReference type="InterPro" id="IPR001242">
    <property type="entry name" value="Condensation_dom"/>
</dbReference>
<evidence type="ECO:0000256" key="8">
    <source>
        <dbReference type="PROSITE-ProRule" id="PRU01363"/>
    </source>
</evidence>
<dbReference type="SUPFAM" id="SSF52777">
    <property type="entry name" value="CoA-dependent acyltransferases"/>
    <property type="match status" value="2"/>
</dbReference>
<dbReference type="Gene3D" id="3.10.129.110">
    <property type="entry name" value="Polyketide synthase dehydratase"/>
    <property type="match status" value="1"/>
</dbReference>
<dbReference type="Pfam" id="PF00501">
    <property type="entry name" value="AMP-binding"/>
    <property type="match status" value="1"/>
</dbReference>
<dbReference type="InterPro" id="IPR014030">
    <property type="entry name" value="Ketoacyl_synth_N"/>
</dbReference>
<dbReference type="SUPFAM" id="SSF56801">
    <property type="entry name" value="Acetyl-CoA synthetase-like"/>
    <property type="match status" value="1"/>
</dbReference>
<dbReference type="Gene3D" id="3.40.366.10">
    <property type="entry name" value="Malonyl-Coenzyme A Acyl Carrier Protein, domain 2"/>
    <property type="match status" value="1"/>
</dbReference>
<organism evidence="13 14">
    <name type="scientific">Aspergillus steynii IBT 23096</name>
    <dbReference type="NCBI Taxonomy" id="1392250"/>
    <lineage>
        <taxon>Eukaryota</taxon>
        <taxon>Fungi</taxon>
        <taxon>Dikarya</taxon>
        <taxon>Ascomycota</taxon>
        <taxon>Pezizomycotina</taxon>
        <taxon>Eurotiomycetes</taxon>
        <taxon>Eurotiomycetidae</taxon>
        <taxon>Eurotiales</taxon>
        <taxon>Aspergillaceae</taxon>
        <taxon>Aspergillus</taxon>
        <taxon>Aspergillus subgen. Circumdati</taxon>
    </lineage>
</organism>
<dbReference type="OrthoDB" id="329835at2759"/>
<evidence type="ECO:0000256" key="1">
    <source>
        <dbReference type="ARBA" id="ARBA00022450"/>
    </source>
</evidence>
<feature type="compositionally biased region" description="Low complexity" evidence="9">
    <location>
        <begin position="2535"/>
        <end position="2549"/>
    </location>
</feature>
<dbReference type="InterPro" id="IPR045851">
    <property type="entry name" value="AMP-bd_C_sf"/>
</dbReference>
<dbReference type="Gene3D" id="3.30.70.3290">
    <property type="match status" value="1"/>
</dbReference>
<dbReference type="Pfam" id="PF00550">
    <property type="entry name" value="PP-binding"/>
    <property type="match status" value="1"/>
</dbReference>
<dbReference type="Gene3D" id="1.10.1200.10">
    <property type="entry name" value="ACP-like"/>
    <property type="match status" value="2"/>
</dbReference>
<sequence length="4015" mass="439125">MAYTHSPKEPIAIIGSGCRFPGDSTSPSKFWELLHSPRDLSKEIPSDSRFNPDGFYHPNGERHGSSNVTKSYFIEEDPRLFDAGFFSIAPREAEAIDPQQRLLLETVYEAMENAGLTLQGLKGSMTSAYVGAMSADYTDTQTRDIENLSQYMITGTSRALLSNRLSYFFDWHGPSISVDTACSSSLAAVHLGVQSLRNGECTASCVAGSNLILGPDAYLASTSLHLLSATGKSQMWDQGADGYARGEGICAFFMKTLSQALQDGDRIDAIIRETCVNSDGRTKGIALPSAEAQAALISTAYKNAGLDILRAEDRPQYIEAHGTGTQAGDPREASALSQTFFPPGHNHDARPSLVVGSAKTIIGHTEGTAGIAGMLKTLLAMQHKTIPPNQHLHNLNPSVKSFYKKLQIPTILQEWPQVPQNQPLRASVNGFGSGGTNCHAIMESYVPEVHDHGPWGRPKAIHGVQPSVVPDIDFTPTPLVFSASSESSLVAMLDKYAHYLKTTDVSIRRLAMALSLNRSTLPVRIAITGRSKQDVLEAISKQLAKVRENPSTAIGTRPPVIEFDENRRPRILGVFTGQGAQWPGMGQALMKRCALFKEAMEVMEQALAQLLDPPEWSLKEELMAPPGKSRLSDAELSLPICAAVQVGLVSLLSAAGITFHTVVGHSGGEIGAAYAVGKITAEDAVKIAYYRGIVCKLAIGPDGNRGAMIAVGFGYEEGLNFCSSAQMVGRLTVAASNSPKSVTLSGDEDAVLEAKQMLDDEGLFNRVLKVDTAYHSSHMLPCAEPYTAQLETCNVQVGKSNGVTAWVSSVYEDSRIITDVQDPDMRGAYWTDNLIGRVLFSQALEAALDDGRGALDLILEVGPHPALRGPTLETMRTKLGYEVPYSGVLDRKADDITAFSNALGLVWTHLGSACVNFAGYLSAFEEGNCQAHVIPLSDLPTYPWDHKQIMYRESRLNKQVRDRAARPHELLGSRTPDDTDYEPRWRNILKMEELPWLRDHCIENQIIVPAATYCVIALEAARTLGRGKQVESIELSNVAILRPIVLDESSGGTETLLSLRSDIDTIKGKAECIRAEFSLSAGTVEDGHMRTAATGEIRISFASEESHSASMFPIRSHKPKHDLLSVNVNQFYESLGRVGLGYSGPFRAITSVERRMDMASAVISIDEEVGRSTPIHPTWLDACFQTFLAAYAAPRDGGLWTAFMPTTIGRMTFSPTPKITGSVAVDARLTEFTHGFQATLPTITGDMNIYNSKTGQLEVRIEDFTMSSFLPASEKDDRVLYLKTVWQQDILSGAIFEAGEPNPPPRELEVIDACEKAIHYYLSELSMDMSFYELADKIPGLMGLMEKAAARDVSEPTQSELGSIMEDFGEHIDMLLVKVIGEKLLNNSAVGAETPASLSELVFRWHNEGIGFAQVHKHMVSAAKQISHRYPRLKILQVGPSSASLVRSICRELGQALGSYTIVDGSADAIGEVKAHLSADNQRVDFKPIDVESGIGESDDIAHGSFDLVIAHKAFTKQRTALMTIRSLLKPGGFLLMMAATGDQLRFPFFLLSAPPRVPEEDRSFDSQLTNSSREETHNVLQNAGFSGVDSMALDNVPEKHTFSVILSQAVDDRISFLRSPLASVSNITKSGKLLILGGSSPKIAILIRDIHTKLLPVWDGEIIAVESLADLNDQLMDNLGSVLSLTELDRPVLEQLSTATFENLQLLLERSKSVLWVTQGARCESPYQNGTIGLGRTFQAENPHKHLQFLDLDTIDDGMTFIAETLLRLVGAASIKEDSSKLPLLWNVEPELAAEKGKLFIPRLLPDRERNDRINALRRKVESQAVVGAQPVTLARSLHTANEIVYSAEEALHHHPNLVELHSDSELITLRVDYCSVEPVLPNYHEKELFCCVGRTQEKKRYLALSDSNSSIITVPRMWAIQLDGEDVDDATILSVLISLMNEVRARVIDNSIPSGYTTLLYGCGEPLKAALNIREGITSKSFAFIDYQTEPTCASRASNHIVVRSHTSRKELQSMIPPKTRVLIHLGLVTNTRKLSAIKQALPTNAAVFCFSDLDSDSLDPREVLREALAHVKSLPSSPVGGLESASIVEASTLVTDGNKEHAVATVVDWTGDQMITVMQRPIEHSILFSQDRTYVLVGLTGQIGQSMCRWMVANGARHIVVTSRNPDMGALWKDELQKQGANIAVEAADVTNKQQLVELRARILENMPPIGGVANGAMVLSDKLFADMSYDSFQKVMKPKVDGTMNLDEVFANDDLDFFILFSSVSAVTGQRSQANYAAANNFMAGLAARRRARNLVASVIDIGMVIGIGVIQRSEDGDGISAMEATLRQLDYMPVSERDLHHLLAEAILVGSSDDSPEIITGLETYNINSENSPFWHKNLRFSHLLPPAGSSQTTQGSGHNVQKTWKEKLADTRRPDDTLQIMEEAILTYLASSLKLPIGNIYTDAPIIDLGIDSLVAVEIRNWIFAEVDHDVPVLKILGGSSIKQICTEVVEGLSFEEKQVEASEAKAQSAAAPVSRHWTKLSAEENAAEVLSEGSNEVSSNSSPADDTSDSIASSRQMAHSDSVRDDQLTLPSASIVALDLVDEKPPRPATLRAESLSLGQSRLYFLSQCLDDDTVLNCTVSYALSGRLDIPKLERALEAVTQRHETLRTIFYTNEEDGQPVQGIIEKSAFKLNVTPGITSPADVKREFDQIHKYHYNLETGDTFIATILSHSSDSHTIIFGYHHIIMDGVSWQVFQQDLAKFYNDPNSPTPLPTQYIDFALKQQQDMLNGSYAERLTFFQDVLSKPVDPLPLFPFAKVSTRKSLRQYAVKDVITHVNAHVMGALKRASQVSRTTSFHFFLSAFQVLLHRLLGTEQMCVGVVDANRSDQTFRNSIGFFLETIPVLFRVDSEQKFSEVLQTTRTKAYSALAKTGVPTEEILRACNIPASTTETPLFQVVLNYRMGASRTSPMQGVDMMFLDYADAKHPFDLVVTVDELDDGTAMLTFSLQDYLYDQEGAELLMNAYVHLLGMLSEDTNRSVGSVPMFHTDLTDKAIALGTGPQVELTPPSAGTLSQIISTWVDRNPEGIAIKDVNGGIRTYSQLADRANAISAKLLAAGTASPKPICVFLDPGVDTIAAILGILRIGAVYVPLDVRSTDEILAGILKESNSTMVLYHAATAERAREVHRICGTVEPISFITLEEVPQNVQDRVQDSSTVDGLAMILYTSGSTGMPKGIPLTNGNIRTTILGVSDRVQLGREVVLQQSGQGFDAAIFQIFIALANGGTLVMDDNRRDPAELAARMAHEGVTCSVFIVSEMQSMLQYGYDQLRECSTWRIAMVAGEAFTTNLLEQFRNLNRNDLRIINAYGPTEASICSSMHEVLPVGNTIDYSIPIGKAIANYSTYIVDDQCNPVPIGWPGEIAISGPGVASGYLGLPQLTERKFKDHASTKRPSGWDKFYLTGDKGRMLSDGSIVLSGRIDGDDQVKVRGMRVQLNDVSRAILQASRGSLVDAAVLVRDDNSSRQQLVAYVVFSRASQIHDQGGYLRQLSQELPMPLHMRPAMMMPLDILPVTERGKLDKRKLAALPLSPASVEGGTSDQLTEEEVRLREIWRRVLGEASFTMPIHRTSDFFSVGGNSLLLLPLRAEIRRVFAIDLSLPELFQASTLETLAARLRGTFQNSQIDWEKETEVDEQMFASPRQTTSTRSAKGISVLLTGATGFLGTAILRQLVESSDVTRIHCAALRPNGQGEPRELGADSPKIVRHAGDLALSDLGMTQAEVDDLLTDVDVIIHNGAEVSHMKSYRTLRATNFQSTVELSRLAIRAQIPIHYISTGGVTRLSGASVQPESSLAAFHPPADGSDGYVASKWASEVFLEKLHTQFRAQIWIHRPSSITGDNVPALDIVDNMLRYSRLMKAVPDLTGSTGAFDFIHVDTVSKDIANCAVASTNKQRQPGNVLNYVHQSGEVVVPVDQLKEYLEGSAVGSFGVLPLQVWVSRALGEGLDEVLGSFLLASNGVIRVPLMEKSRRNE</sequence>
<keyword evidence="2" id="KW-0597">Phosphoprotein</keyword>
<dbReference type="InterPro" id="IPR020806">
    <property type="entry name" value="PKS_PP-bd"/>
</dbReference>
<dbReference type="SUPFAM" id="SSF53901">
    <property type="entry name" value="Thiolase-like"/>
    <property type="match status" value="1"/>
</dbReference>
<dbReference type="SUPFAM" id="SSF55048">
    <property type="entry name" value="Probable ACP-binding domain of malonyl-CoA ACP transacylase"/>
    <property type="match status" value="1"/>
</dbReference>
<dbReference type="Pfam" id="PF08659">
    <property type="entry name" value="KR"/>
    <property type="match status" value="1"/>
</dbReference>
<dbReference type="FunFam" id="3.40.47.10:FF:000019">
    <property type="entry name" value="Polyketide synthase type I"/>
    <property type="match status" value="1"/>
</dbReference>
<feature type="region of interest" description="Disordered" evidence="9">
    <location>
        <begin position="2535"/>
        <end position="2573"/>
    </location>
</feature>
<dbReference type="PROSITE" id="PS50075">
    <property type="entry name" value="CARRIER"/>
    <property type="match status" value="2"/>
</dbReference>
<dbReference type="CDD" id="cd19532">
    <property type="entry name" value="C_PKS-NRPS"/>
    <property type="match status" value="1"/>
</dbReference>
<dbReference type="SMART" id="SM00826">
    <property type="entry name" value="PKS_DH"/>
    <property type="match status" value="1"/>
</dbReference>
<dbReference type="Gene3D" id="3.40.47.10">
    <property type="match status" value="1"/>
</dbReference>
<dbReference type="EMBL" id="MSFO01000002">
    <property type="protein sequence ID" value="PLB52456.1"/>
    <property type="molecule type" value="Genomic_DNA"/>
</dbReference>
<feature type="domain" description="PKS/mFAS DH" evidence="12">
    <location>
        <begin position="968"/>
        <end position="1275"/>
    </location>
</feature>
<dbReference type="Gene3D" id="3.40.50.150">
    <property type="entry name" value="Vaccinia Virus protein VP39"/>
    <property type="match status" value="1"/>
</dbReference>
<feature type="region of interest" description="C-terminal hotdog fold" evidence="8">
    <location>
        <begin position="1122"/>
        <end position="1275"/>
    </location>
</feature>
<dbReference type="SMART" id="SM00823">
    <property type="entry name" value="PKS_PP"/>
    <property type="match status" value="2"/>
</dbReference>
<dbReference type="Pfam" id="PF07993">
    <property type="entry name" value="NAD_binding_4"/>
    <property type="match status" value="1"/>
</dbReference>
<evidence type="ECO:0000313" key="14">
    <source>
        <dbReference type="Proteomes" id="UP000234275"/>
    </source>
</evidence>
<dbReference type="InterPro" id="IPR016039">
    <property type="entry name" value="Thiolase-like"/>
</dbReference>
<dbReference type="InterPro" id="IPR020807">
    <property type="entry name" value="PKS_DH"/>
</dbReference>
<gene>
    <name evidence="13" type="ORF">P170DRAFT_507248</name>
</gene>
<dbReference type="InterPro" id="IPR014031">
    <property type="entry name" value="Ketoacyl_synth_C"/>
</dbReference>
<dbReference type="PANTHER" id="PTHR43775:SF20">
    <property type="entry name" value="HYBRID PKS-NRPS SYNTHETASE APDA"/>
    <property type="match status" value="1"/>
</dbReference>
<dbReference type="InterPro" id="IPR009081">
    <property type="entry name" value="PP-bd_ACP"/>
</dbReference>
<dbReference type="STRING" id="1392250.A0A2I2GHU1"/>
<dbReference type="GO" id="GO:0031177">
    <property type="term" value="F:phosphopantetheine binding"/>
    <property type="evidence" value="ECO:0007669"/>
    <property type="project" value="InterPro"/>
</dbReference>
<dbReference type="InterPro" id="IPR016036">
    <property type="entry name" value="Malonyl_transacylase_ACP-bd"/>
</dbReference>
<dbReference type="Pfam" id="PF21089">
    <property type="entry name" value="PKS_DH_N"/>
    <property type="match status" value="1"/>
</dbReference>
<feature type="region of interest" description="N-terminal hotdog fold" evidence="8">
    <location>
        <begin position="968"/>
        <end position="1104"/>
    </location>
</feature>
<dbReference type="SUPFAM" id="SSF52151">
    <property type="entry name" value="FabD/lysophospholipase-like"/>
    <property type="match status" value="1"/>
</dbReference>
<evidence type="ECO:0000256" key="7">
    <source>
        <dbReference type="ARBA" id="ARBA00029443"/>
    </source>
</evidence>
<feature type="active site" description="Proton donor; for dehydratase activity" evidence="8">
    <location>
        <position position="1181"/>
    </location>
</feature>
<evidence type="ECO:0000259" key="10">
    <source>
        <dbReference type="PROSITE" id="PS50075"/>
    </source>
</evidence>
<dbReference type="Gene3D" id="3.40.50.12780">
    <property type="entry name" value="N-terminal domain of ligase-like"/>
    <property type="match status" value="1"/>
</dbReference>
<dbReference type="Gene3D" id="3.30.559.10">
    <property type="entry name" value="Chloramphenicol acetyltransferase-like domain"/>
    <property type="match status" value="1"/>
</dbReference>
<dbReference type="InterPro" id="IPR013968">
    <property type="entry name" value="PKS_KR"/>
</dbReference>
<dbReference type="Pfam" id="PF22336">
    <property type="entry name" value="RhiE-like_linker"/>
    <property type="match status" value="1"/>
</dbReference>
<dbReference type="InterPro" id="IPR036736">
    <property type="entry name" value="ACP-like_sf"/>
</dbReference>
<dbReference type="Pfam" id="PF02801">
    <property type="entry name" value="Ketoacyl-synt_C"/>
    <property type="match status" value="1"/>
</dbReference>
<dbReference type="Gene3D" id="3.30.559.30">
    <property type="entry name" value="Nonribosomal peptide synthetase, condensation domain"/>
    <property type="match status" value="1"/>
</dbReference>
<dbReference type="SMART" id="SM00822">
    <property type="entry name" value="PKS_KR"/>
    <property type="match status" value="1"/>
</dbReference>
<keyword evidence="4" id="KW-0808">Transferase</keyword>
<dbReference type="Pfam" id="PF00698">
    <property type="entry name" value="Acyl_transf_1"/>
    <property type="match status" value="1"/>
</dbReference>
<reference evidence="13 14" key="1">
    <citation type="submission" date="2016-12" db="EMBL/GenBank/DDBJ databases">
        <title>The genomes of Aspergillus section Nigri reveals drivers in fungal speciation.</title>
        <authorList>
            <consortium name="DOE Joint Genome Institute"/>
            <person name="Vesth T.C."/>
            <person name="Nybo J."/>
            <person name="Theobald S."/>
            <person name="Brandl J."/>
            <person name="Frisvad J.C."/>
            <person name="Nielsen K.F."/>
            <person name="Lyhne E.K."/>
            <person name="Kogle M.E."/>
            <person name="Kuo A."/>
            <person name="Riley R."/>
            <person name="Clum A."/>
            <person name="Nolan M."/>
            <person name="Lipzen A."/>
            <person name="Salamov A."/>
            <person name="Henrissat B."/>
            <person name="Wiebenga A."/>
            <person name="De Vries R.P."/>
            <person name="Grigoriev I.V."/>
            <person name="Mortensen U.H."/>
            <person name="Andersen M.R."/>
            <person name="Baker S.E."/>
        </authorList>
    </citation>
    <scope>NUCLEOTIDE SEQUENCE [LARGE SCALE GENOMIC DNA]</scope>
    <source>
        <strain evidence="13 14">IBT 23096</strain>
    </source>
</reference>
<dbReference type="GO" id="GO:0016874">
    <property type="term" value="F:ligase activity"/>
    <property type="evidence" value="ECO:0007669"/>
    <property type="project" value="UniProtKB-KW"/>
</dbReference>
<dbReference type="GO" id="GO:0006633">
    <property type="term" value="P:fatty acid biosynthetic process"/>
    <property type="evidence" value="ECO:0007669"/>
    <property type="project" value="InterPro"/>
</dbReference>
<dbReference type="InterPro" id="IPR020845">
    <property type="entry name" value="AMP-binding_CS"/>
</dbReference>
<dbReference type="InterPro" id="IPR001227">
    <property type="entry name" value="Ac_transferase_dom_sf"/>
</dbReference>
<dbReference type="VEuPathDB" id="FungiDB:P170DRAFT_507248"/>
<evidence type="ECO:0000259" key="12">
    <source>
        <dbReference type="PROSITE" id="PS52019"/>
    </source>
</evidence>
<evidence type="ECO:0000256" key="5">
    <source>
        <dbReference type="ARBA" id="ARBA00022737"/>
    </source>
</evidence>
<feature type="domain" description="Ketosynthase family 3 (KS3)" evidence="11">
    <location>
        <begin position="8"/>
        <end position="444"/>
    </location>
</feature>
<evidence type="ECO:0000256" key="3">
    <source>
        <dbReference type="ARBA" id="ARBA00022598"/>
    </source>
</evidence>
<dbReference type="InterPro" id="IPR023213">
    <property type="entry name" value="CAT-like_dom_sf"/>
</dbReference>
<dbReference type="InterPro" id="IPR016035">
    <property type="entry name" value="Acyl_Trfase/lysoPLipase"/>
</dbReference>
<keyword evidence="14" id="KW-1185">Reference proteome</keyword>
<evidence type="ECO:0000256" key="6">
    <source>
        <dbReference type="ARBA" id="ARBA00023268"/>
    </source>
</evidence>
<dbReference type="InterPro" id="IPR000873">
    <property type="entry name" value="AMP-dep_synth/lig_dom"/>
</dbReference>
<dbReference type="CDD" id="cd00833">
    <property type="entry name" value="PKS"/>
    <property type="match status" value="1"/>
</dbReference>
<dbReference type="GO" id="GO:0004312">
    <property type="term" value="F:fatty acid synthase activity"/>
    <property type="evidence" value="ECO:0007669"/>
    <property type="project" value="TreeGrafter"/>
</dbReference>
<dbReference type="InterPro" id="IPR050091">
    <property type="entry name" value="PKS_NRPS_Biosynth_Enz"/>
</dbReference>